<evidence type="ECO:0000313" key="2">
    <source>
        <dbReference type="Proteomes" id="UP000288178"/>
    </source>
</evidence>
<dbReference type="EMBL" id="SACT01000006">
    <property type="protein sequence ID" value="RVT50184.1"/>
    <property type="molecule type" value="Genomic_DNA"/>
</dbReference>
<dbReference type="InterPro" id="IPR029058">
    <property type="entry name" value="AB_hydrolase_fold"/>
</dbReference>
<evidence type="ECO:0000313" key="1">
    <source>
        <dbReference type="EMBL" id="RVT50184.1"/>
    </source>
</evidence>
<proteinExistence type="predicted"/>
<evidence type="ECO:0008006" key="3">
    <source>
        <dbReference type="Google" id="ProtNLM"/>
    </source>
</evidence>
<accession>A0A3S2VVT9</accession>
<dbReference type="Gene3D" id="3.40.50.1820">
    <property type="entry name" value="alpha/beta hydrolase"/>
    <property type="match status" value="1"/>
</dbReference>
<reference evidence="1 2" key="1">
    <citation type="submission" date="2019-01" db="EMBL/GenBank/DDBJ databases">
        <authorList>
            <person name="Chen W.-M."/>
        </authorList>
    </citation>
    <scope>NUCLEOTIDE SEQUENCE [LARGE SCALE GENOMIC DNA]</scope>
    <source>
        <strain evidence="1 2">ICH-3</strain>
    </source>
</reference>
<dbReference type="SUPFAM" id="SSF53474">
    <property type="entry name" value="alpha/beta-Hydrolases"/>
    <property type="match status" value="1"/>
</dbReference>
<name>A0A3S2VVT9_9BURK</name>
<gene>
    <name evidence="1" type="ORF">ENE75_17920</name>
</gene>
<organism evidence="1 2">
    <name type="scientific">Rubrivivax albus</name>
    <dbReference type="NCBI Taxonomy" id="2499835"/>
    <lineage>
        <taxon>Bacteria</taxon>
        <taxon>Pseudomonadati</taxon>
        <taxon>Pseudomonadota</taxon>
        <taxon>Betaproteobacteria</taxon>
        <taxon>Burkholderiales</taxon>
        <taxon>Sphaerotilaceae</taxon>
        <taxon>Rubrivivax</taxon>
    </lineage>
</organism>
<comment type="caution">
    <text evidence="1">The sequence shown here is derived from an EMBL/GenBank/DDBJ whole genome shotgun (WGS) entry which is preliminary data.</text>
</comment>
<keyword evidence="2" id="KW-1185">Reference proteome</keyword>
<dbReference type="Proteomes" id="UP000288178">
    <property type="component" value="Unassembled WGS sequence"/>
</dbReference>
<dbReference type="AlphaFoldDB" id="A0A3S2VVT9"/>
<sequence>MSAATTASANILTVGLKLPGHPHTVDIYRPAGATRAIVFLHAHGGRSWQLAYDLGINRKYRPASDRNVDWATLERLGVIAIFPQGQVPSGSTLPTWSNQVFDSGQDDVAFLAALSMHARSAWGARSVAVAGHSAGGTMTARMWCEGTPAYDAFFSIAGPMPSPDYPLYGATCTPLAPAPYAVVIGDRDSKLGLFAAGVTEPSPEQLAAGLTDTILVSEWTRHADRGEVVCGDMSTLGAAQATPKGTLWSVCGGALRYTVVPGADHPIASIEQQAGLRLLDWVNDFAEAAAPTPTAAAAAAVR</sequence>
<protein>
    <recommendedName>
        <fullName evidence="3">Alpha/beta hydrolase</fullName>
    </recommendedName>
</protein>